<dbReference type="SUPFAM" id="SSF52283">
    <property type="entry name" value="Formate/glycerate dehydrogenase catalytic domain-like"/>
    <property type="match status" value="1"/>
</dbReference>
<proteinExistence type="predicted"/>
<evidence type="ECO:0000256" key="1">
    <source>
        <dbReference type="ARBA" id="ARBA00023002"/>
    </source>
</evidence>
<dbReference type="AlphaFoldDB" id="A0A2S5SUJ9"/>
<name>A0A2S5SUJ9_9BURK</name>
<dbReference type="Gene3D" id="3.40.50.720">
    <property type="entry name" value="NAD(P)-binding Rossmann-like Domain"/>
    <property type="match status" value="2"/>
</dbReference>
<evidence type="ECO:0000313" key="5">
    <source>
        <dbReference type="Proteomes" id="UP000238605"/>
    </source>
</evidence>
<dbReference type="InterPro" id="IPR006140">
    <property type="entry name" value="D-isomer_DH_NAD-bd"/>
</dbReference>
<keyword evidence="1" id="KW-0560">Oxidoreductase</keyword>
<accession>A0A2S5SUJ9</accession>
<dbReference type="PANTHER" id="PTHR43333">
    <property type="entry name" value="2-HACID_DH_C DOMAIN-CONTAINING PROTEIN"/>
    <property type="match status" value="1"/>
</dbReference>
<dbReference type="SUPFAM" id="SSF51735">
    <property type="entry name" value="NAD(P)-binding Rossmann-fold domains"/>
    <property type="match status" value="1"/>
</dbReference>
<feature type="domain" description="D-isomer specific 2-hydroxyacid dehydrogenase NAD-binding" evidence="3">
    <location>
        <begin position="108"/>
        <end position="268"/>
    </location>
</feature>
<comment type="caution">
    <text evidence="4">The sequence shown here is derived from an EMBL/GenBank/DDBJ whole genome shotgun (WGS) entry which is preliminary data.</text>
</comment>
<gene>
    <name evidence="4" type="ORF">C1704_08865</name>
</gene>
<dbReference type="EMBL" id="PSNX01000007">
    <property type="protein sequence ID" value="PPE66418.1"/>
    <property type="molecule type" value="Genomic_DNA"/>
</dbReference>
<keyword evidence="2" id="KW-0520">NAD</keyword>
<evidence type="ECO:0000256" key="2">
    <source>
        <dbReference type="ARBA" id="ARBA00023027"/>
    </source>
</evidence>
<dbReference type="GO" id="GO:0016491">
    <property type="term" value="F:oxidoreductase activity"/>
    <property type="evidence" value="ECO:0007669"/>
    <property type="project" value="UniProtKB-KW"/>
</dbReference>
<dbReference type="InterPro" id="IPR036291">
    <property type="entry name" value="NAD(P)-bd_dom_sf"/>
</dbReference>
<protein>
    <submittedName>
        <fullName evidence="4">Glyoxylate/hydroxypyruvate reductase A</fullName>
    </submittedName>
</protein>
<keyword evidence="4" id="KW-0670">Pyruvate</keyword>
<dbReference type="Pfam" id="PF02826">
    <property type="entry name" value="2-Hacid_dh_C"/>
    <property type="match status" value="1"/>
</dbReference>
<evidence type="ECO:0000313" key="4">
    <source>
        <dbReference type="EMBL" id="PPE66418.1"/>
    </source>
</evidence>
<organism evidence="4 5">
    <name type="scientific">Caldimonas caldifontis</name>
    <dbReference type="NCBI Taxonomy" id="1452508"/>
    <lineage>
        <taxon>Bacteria</taxon>
        <taxon>Pseudomonadati</taxon>
        <taxon>Pseudomonadota</taxon>
        <taxon>Betaproteobacteria</taxon>
        <taxon>Burkholderiales</taxon>
        <taxon>Sphaerotilaceae</taxon>
        <taxon>Caldimonas</taxon>
    </lineage>
</organism>
<reference evidence="4 5" key="1">
    <citation type="submission" date="2018-02" db="EMBL/GenBank/DDBJ databases">
        <title>Reclassifiation of [Polyangium] brachysporum DSM 7029 as Guopingzhaonella breviflexa gen. nov., sp. nov., a member of the family Comamonadaceae.</title>
        <authorList>
            <person name="Tang B."/>
        </authorList>
    </citation>
    <scope>NUCLEOTIDE SEQUENCE [LARGE SCALE GENOMIC DNA]</scope>
    <source>
        <strain evidence="4 5">BCRC 80649</strain>
    </source>
</reference>
<sequence>MVAGMKILLLSHPLPADPYLHALRRARPHDEIVVWSRDQPVADWADAEVVFGWRLPAGVAQALPRLRWVCSVAAGVEKLLVPELPAAVPVSRIVDPDQALGIAQYVTAMALRFARELPRYDEQQRERVWKRHPMAAARHRVCVLGQGATGQEISRMLAACGFEVQGWRRSQGRPLHEALREAQIVVCALPLTPETTGLIDREALAAMPRRSALINIARGAHVVEEDLVAALRSGHLAFAALDVQVNEPLPPDSPLWEAPNLVITPHIAAQSSVHTIVAQFAEGLDALEAGRPLPRLIDRQLGY</sequence>
<dbReference type="PANTHER" id="PTHR43333:SF1">
    <property type="entry name" value="D-ISOMER SPECIFIC 2-HYDROXYACID DEHYDROGENASE NAD-BINDING DOMAIN-CONTAINING PROTEIN"/>
    <property type="match status" value="1"/>
</dbReference>
<dbReference type="GO" id="GO:0051287">
    <property type="term" value="F:NAD binding"/>
    <property type="evidence" value="ECO:0007669"/>
    <property type="project" value="InterPro"/>
</dbReference>
<evidence type="ECO:0000259" key="3">
    <source>
        <dbReference type="Pfam" id="PF02826"/>
    </source>
</evidence>
<dbReference type="Proteomes" id="UP000238605">
    <property type="component" value="Unassembled WGS sequence"/>
</dbReference>
<keyword evidence="5" id="KW-1185">Reference proteome</keyword>